<comment type="caution">
    <text evidence="1">The sequence shown here is derived from an EMBL/GenBank/DDBJ whole genome shotgun (WGS) entry which is preliminary data.</text>
</comment>
<dbReference type="InterPro" id="IPR036397">
    <property type="entry name" value="RNaseH_sf"/>
</dbReference>
<evidence type="ECO:0000313" key="2">
    <source>
        <dbReference type="Proteomes" id="UP001190700"/>
    </source>
</evidence>
<proteinExistence type="predicted"/>
<reference evidence="1 2" key="1">
    <citation type="journal article" date="2015" name="Genome Biol. Evol.">
        <title>Comparative Genomics of a Bacterivorous Green Alga Reveals Evolutionary Causalities and Consequences of Phago-Mixotrophic Mode of Nutrition.</title>
        <authorList>
            <person name="Burns J.A."/>
            <person name="Paasch A."/>
            <person name="Narechania A."/>
            <person name="Kim E."/>
        </authorList>
    </citation>
    <scope>NUCLEOTIDE SEQUENCE [LARGE SCALE GENOMIC DNA]</scope>
    <source>
        <strain evidence="1 2">PLY_AMNH</strain>
    </source>
</reference>
<gene>
    <name evidence="1" type="ORF">CYMTET_23823</name>
</gene>
<dbReference type="AlphaFoldDB" id="A0AAE0L0U1"/>
<dbReference type="Proteomes" id="UP001190700">
    <property type="component" value="Unassembled WGS sequence"/>
</dbReference>
<name>A0AAE0L0U1_9CHLO</name>
<sequence>MLRCYVAENQQDWDLWVLSVEYAINDSTSAATGFSPFELVYVHAPATQLDFFMDAGLEGGSKKREGGRAAADKRGTAHQLAKQFAQQLQAARVGLQMAQQRMI</sequence>
<dbReference type="GO" id="GO:0003676">
    <property type="term" value="F:nucleic acid binding"/>
    <property type="evidence" value="ECO:0007669"/>
    <property type="project" value="InterPro"/>
</dbReference>
<evidence type="ECO:0000313" key="1">
    <source>
        <dbReference type="EMBL" id="KAK3267634.1"/>
    </source>
</evidence>
<accession>A0AAE0L0U1</accession>
<organism evidence="1 2">
    <name type="scientific">Cymbomonas tetramitiformis</name>
    <dbReference type="NCBI Taxonomy" id="36881"/>
    <lineage>
        <taxon>Eukaryota</taxon>
        <taxon>Viridiplantae</taxon>
        <taxon>Chlorophyta</taxon>
        <taxon>Pyramimonadophyceae</taxon>
        <taxon>Pyramimonadales</taxon>
        <taxon>Pyramimonadaceae</taxon>
        <taxon>Cymbomonas</taxon>
    </lineage>
</organism>
<dbReference type="EMBL" id="LGRX02012287">
    <property type="protein sequence ID" value="KAK3267634.1"/>
    <property type="molecule type" value="Genomic_DNA"/>
</dbReference>
<dbReference type="Gene3D" id="3.30.420.10">
    <property type="entry name" value="Ribonuclease H-like superfamily/Ribonuclease H"/>
    <property type="match status" value="1"/>
</dbReference>
<keyword evidence="2" id="KW-1185">Reference proteome</keyword>
<protein>
    <submittedName>
        <fullName evidence="1">Uncharacterized protein</fullName>
    </submittedName>
</protein>